<gene>
    <name evidence="1" type="ORF">O4U47_08680</name>
</gene>
<proteinExistence type="predicted"/>
<accession>A0ABT4TIS3</accession>
<sequence length="96" mass="10321">MAEQPARVSAREICDFLAALREHRWIPAEHEAASRVDILAWKASLLGRMAANTRDPETRATAAAARADLAAARAELAAARAEALADSYVLRTGGEH</sequence>
<evidence type="ECO:0000313" key="1">
    <source>
        <dbReference type="EMBL" id="MDA2804584.1"/>
    </source>
</evidence>
<name>A0ABT4TIS3_9ACTN</name>
<evidence type="ECO:0000313" key="2">
    <source>
        <dbReference type="Proteomes" id="UP001165685"/>
    </source>
</evidence>
<dbReference type="RefSeq" id="WP_270677148.1">
    <property type="nucleotide sequence ID" value="NZ_JAQFWP010000012.1"/>
</dbReference>
<protein>
    <submittedName>
        <fullName evidence="1">Uncharacterized protein</fullName>
    </submittedName>
</protein>
<comment type="caution">
    <text evidence="1">The sequence shown here is derived from an EMBL/GenBank/DDBJ whole genome shotgun (WGS) entry which is preliminary data.</text>
</comment>
<organism evidence="1 2">
    <name type="scientific">Nocardiopsis suaedae</name>
    <dbReference type="NCBI Taxonomy" id="3018444"/>
    <lineage>
        <taxon>Bacteria</taxon>
        <taxon>Bacillati</taxon>
        <taxon>Actinomycetota</taxon>
        <taxon>Actinomycetes</taxon>
        <taxon>Streptosporangiales</taxon>
        <taxon>Nocardiopsidaceae</taxon>
        <taxon>Nocardiopsis</taxon>
    </lineage>
</organism>
<dbReference type="Proteomes" id="UP001165685">
    <property type="component" value="Unassembled WGS sequence"/>
</dbReference>
<keyword evidence="2" id="KW-1185">Reference proteome</keyword>
<dbReference type="EMBL" id="JAQFWP010000012">
    <property type="protein sequence ID" value="MDA2804584.1"/>
    <property type="molecule type" value="Genomic_DNA"/>
</dbReference>
<reference evidence="1" key="1">
    <citation type="submission" date="2023-01" db="EMBL/GenBank/DDBJ databases">
        <title>Draft genome sequence of Nocardiopsis sp. LSu2-4 isolated from halophytes.</title>
        <authorList>
            <person name="Duangmal K."/>
            <person name="Chantavorakit T."/>
        </authorList>
    </citation>
    <scope>NUCLEOTIDE SEQUENCE</scope>
    <source>
        <strain evidence="1">LSu2-4</strain>
    </source>
</reference>